<name>A0AAD4QZU2_9BILA</name>
<reference evidence="2" key="1">
    <citation type="submission" date="2022-01" db="EMBL/GenBank/DDBJ databases">
        <title>Genome Sequence Resource for Two Populations of Ditylenchus destructor, the Migratory Endoparasitic Phytonematode.</title>
        <authorList>
            <person name="Zhang H."/>
            <person name="Lin R."/>
            <person name="Xie B."/>
        </authorList>
    </citation>
    <scope>NUCLEOTIDE SEQUENCE</scope>
    <source>
        <strain evidence="2">BazhouSP</strain>
    </source>
</reference>
<dbReference type="EMBL" id="JAKKPZ010000146">
    <property type="protein sequence ID" value="KAI1700405.1"/>
    <property type="molecule type" value="Genomic_DNA"/>
</dbReference>
<sequence length="326" mass="37605">MPYIPILDILQYCSRDELEKLAIVSRTLRNVVNRRFAEHPFRVFRHLLISPHPTSHLELALTHIGAPFIPNLRNIADFKDPTKEVRRFYFPLDQVAPFLTQSLRFTITSLVLKSDIRLTKRGIAALEGIVHLWSGRTLHISPILVMDHENPIFAQDCKLILDSSTIIQRCEELGLTRIDMPFSEHPNLYAMKLIRFGAVPMKLSPRNLIAFIEGISRHQSQPIIICTLYDESTINAVAEIKEVFLSTAARPSNVFKIFILSEKNDWFVEDGESAIQEFRNVNHLTNQVLQMRTATDEEKVRVPNAELYPYNVIDFFDIFCLECQTM</sequence>
<feature type="domain" description="F-box" evidence="1">
    <location>
        <begin position="1"/>
        <end position="47"/>
    </location>
</feature>
<protein>
    <recommendedName>
        <fullName evidence="1">F-box domain-containing protein</fullName>
    </recommendedName>
</protein>
<dbReference type="AlphaFoldDB" id="A0AAD4QZU2"/>
<comment type="caution">
    <text evidence="2">The sequence shown here is derived from an EMBL/GenBank/DDBJ whole genome shotgun (WGS) entry which is preliminary data.</text>
</comment>
<gene>
    <name evidence="2" type="ORF">DdX_16741</name>
</gene>
<dbReference type="PROSITE" id="PS50181">
    <property type="entry name" value="FBOX"/>
    <property type="match status" value="1"/>
</dbReference>
<dbReference type="InterPro" id="IPR001810">
    <property type="entry name" value="F-box_dom"/>
</dbReference>
<keyword evidence="3" id="KW-1185">Reference proteome</keyword>
<accession>A0AAD4QZU2</accession>
<proteinExistence type="predicted"/>
<dbReference type="Proteomes" id="UP001201812">
    <property type="component" value="Unassembled WGS sequence"/>
</dbReference>
<evidence type="ECO:0000259" key="1">
    <source>
        <dbReference type="PROSITE" id="PS50181"/>
    </source>
</evidence>
<organism evidence="2 3">
    <name type="scientific">Ditylenchus destructor</name>
    <dbReference type="NCBI Taxonomy" id="166010"/>
    <lineage>
        <taxon>Eukaryota</taxon>
        <taxon>Metazoa</taxon>
        <taxon>Ecdysozoa</taxon>
        <taxon>Nematoda</taxon>
        <taxon>Chromadorea</taxon>
        <taxon>Rhabditida</taxon>
        <taxon>Tylenchina</taxon>
        <taxon>Tylenchomorpha</taxon>
        <taxon>Sphaerularioidea</taxon>
        <taxon>Anguinidae</taxon>
        <taxon>Anguininae</taxon>
        <taxon>Ditylenchus</taxon>
    </lineage>
</organism>
<evidence type="ECO:0000313" key="2">
    <source>
        <dbReference type="EMBL" id="KAI1700405.1"/>
    </source>
</evidence>
<evidence type="ECO:0000313" key="3">
    <source>
        <dbReference type="Proteomes" id="UP001201812"/>
    </source>
</evidence>